<evidence type="ECO:0000313" key="2">
    <source>
        <dbReference type="Proteomes" id="UP000069443"/>
    </source>
</evidence>
<evidence type="ECO:0000313" key="1">
    <source>
        <dbReference type="EMBL" id="GAS95660.1"/>
    </source>
</evidence>
<reference evidence="2" key="2">
    <citation type="submission" date="2016-02" db="EMBL/GenBank/DDBJ databases">
        <title>Draft genome sequence of five rapidly growing Mycobacterium species.</title>
        <authorList>
            <person name="Katahira K."/>
            <person name="Gotou Y."/>
            <person name="Iida K."/>
            <person name="Ogura Y."/>
            <person name="Hayashi T."/>
        </authorList>
    </citation>
    <scope>NUCLEOTIDE SEQUENCE [LARGE SCALE GENOMIC DNA]</scope>
    <source>
        <strain evidence="2">JCM15298</strain>
    </source>
</reference>
<organism evidence="1 2">
    <name type="scientific">Mycolicibacterium canariasense</name>
    <name type="common">Mycobacterium canariasense</name>
    <dbReference type="NCBI Taxonomy" id="228230"/>
    <lineage>
        <taxon>Bacteria</taxon>
        <taxon>Bacillati</taxon>
        <taxon>Actinomycetota</taxon>
        <taxon>Actinomycetes</taxon>
        <taxon>Mycobacteriales</taxon>
        <taxon>Mycobacteriaceae</taxon>
        <taxon>Mycolicibacterium</taxon>
    </lineage>
</organism>
<gene>
    <name evidence="1" type="ORF">RMCC_2626</name>
</gene>
<dbReference type="RefSeq" id="WP_036439652.1">
    <property type="nucleotide sequence ID" value="NZ_BCSY01000042.1"/>
</dbReference>
<accession>A0A124E249</accession>
<dbReference type="STRING" id="228230.RMCC_2626"/>
<dbReference type="Proteomes" id="UP000069443">
    <property type="component" value="Unassembled WGS sequence"/>
</dbReference>
<name>A0A124E249_MYCCR</name>
<sequence length="60" mass="6591">MASITMTLRYRADTSKYPAHVQTQAQAAQHDIDNYANGEISLAELFDTVGEDQLTFVAGD</sequence>
<dbReference type="AlphaFoldDB" id="A0A124E249"/>
<dbReference type="EMBL" id="BCSY01000042">
    <property type="protein sequence ID" value="GAS95660.1"/>
    <property type="molecule type" value="Genomic_DNA"/>
</dbReference>
<keyword evidence="2" id="KW-1185">Reference proteome</keyword>
<reference evidence="2" key="1">
    <citation type="journal article" date="2016" name="Genome Announc.">
        <title>Draft Genome Sequences of Five Rapidly Growing Mycobacterium Species, M. thermoresistibile, M. fortuitum subsp. acetamidolyticum, M. canariasense, M. brisbanense, and M. novocastrense.</title>
        <authorList>
            <person name="Katahira K."/>
            <person name="Ogura Y."/>
            <person name="Gotoh Y."/>
            <person name="Hayashi T."/>
        </authorList>
    </citation>
    <scope>NUCLEOTIDE SEQUENCE [LARGE SCALE GENOMIC DNA]</scope>
    <source>
        <strain evidence="2">JCM15298</strain>
    </source>
</reference>
<comment type="caution">
    <text evidence="1">The sequence shown here is derived from an EMBL/GenBank/DDBJ whole genome shotgun (WGS) entry which is preliminary data.</text>
</comment>
<proteinExistence type="predicted"/>
<dbReference type="OrthoDB" id="4639050at2"/>
<protein>
    <submittedName>
        <fullName evidence="1">Gp98</fullName>
    </submittedName>
</protein>